<name>A0A8C0HHM3_CHEAB</name>
<dbReference type="PANTHER" id="PTHR34094:SF1">
    <property type="entry name" value="PROTEIN FAM185A"/>
    <property type="match status" value="1"/>
</dbReference>
<dbReference type="Pfam" id="PF13349">
    <property type="entry name" value="DUF4097"/>
    <property type="match status" value="1"/>
</dbReference>
<keyword evidence="3" id="KW-1185">Reference proteome</keyword>
<dbReference type="Ensembl" id="ENSCABT00000021316.1">
    <property type="protein sequence ID" value="ENSCABP00000019450.1"/>
    <property type="gene ID" value="ENSCABG00000014350.1"/>
</dbReference>
<dbReference type="Proteomes" id="UP000694404">
    <property type="component" value="Unplaced"/>
</dbReference>
<dbReference type="Gene3D" id="2.160.20.120">
    <property type="match status" value="1"/>
</dbReference>
<dbReference type="PANTHER" id="PTHR34094">
    <property type="match status" value="1"/>
</dbReference>
<feature type="domain" description="DUF4097" evidence="1">
    <location>
        <begin position="123"/>
        <end position="385"/>
    </location>
</feature>
<reference evidence="2" key="2">
    <citation type="submission" date="2025-09" db="UniProtKB">
        <authorList>
            <consortium name="Ensembl"/>
        </authorList>
    </citation>
    <scope>IDENTIFICATION</scope>
</reference>
<gene>
    <name evidence="2" type="primary">FAM185A</name>
</gene>
<protein>
    <submittedName>
        <fullName evidence="2">Family with sequence similarity 185 member A</fullName>
    </submittedName>
</protein>
<proteinExistence type="predicted"/>
<evidence type="ECO:0000313" key="3">
    <source>
        <dbReference type="Proteomes" id="UP000694404"/>
    </source>
</evidence>
<evidence type="ECO:0000313" key="2">
    <source>
        <dbReference type="Ensembl" id="ENSCABP00000019450.1"/>
    </source>
</evidence>
<organism evidence="2 3">
    <name type="scientific">Chelonoidis abingdonii</name>
    <name type="common">Abingdon island giant tortoise</name>
    <name type="synonym">Testudo abingdonii</name>
    <dbReference type="NCBI Taxonomy" id="106734"/>
    <lineage>
        <taxon>Eukaryota</taxon>
        <taxon>Metazoa</taxon>
        <taxon>Chordata</taxon>
        <taxon>Craniata</taxon>
        <taxon>Vertebrata</taxon>
        <taxon>Euteleostomi</taxon>
        <taxon>Archelosauria</taxon>
        <taxon>Testudinata</taxon>
        <taxon>Testudines</taxon>
        <taxon>Cryptodira</taxon>
        <taxon>Durocryptodira</taxon>
        <taxon>Testudinoidea</taxon>
        <taxon>Testudinidae</taxon>
        <taxon>Chelonoidis</taxon>
    </lineage>
</organism>
<evidence type="ECO:0000259" key="1">
    <source>
        <dbReference type="Pfam" id="PF13349"/>
    </source>
</evidence>
<dbReference type="InterPro" id="IPR025164">
    <property type="entry name" value="Toastrack_DUF4097"/>
</dbReference>
<reference evidence="2" key="1">
    <citation type="submission" date="2025-08" db="UniProtKB">
        <authorList>
            <consortium name="Ensembl"/>
        </authorList>
    </citation>
    <scope>IDENTIFICATION</scope>
</reference>
<dbReference type="GeneTree" id="ENSGT00390000016680"/>
<dbReference type="AlphaFoldDB" id="A0A8C0HHM3"/>
<sequence length="400" mass="43461">MRAPCLGWWHLGVRMAGVRRGLLSSCSPWRGTSGGIWSRSALFVTGPSSGCGSPAGLEEGRKRGNKPLKEWTLIVSPFGHLKVRLPCHVTVRPLDPLRYPDADRALVTVSGVDSSLPQGVDLDRLQVKYDESLKEMTIVSDHMDSKAAVVVKTPMKFDLDIKTSGTGCVKIQKIDCDSCRIETEKGTSILQSIKSHKIHVRTKGGKVICLGTLHGNADIHAAEKSSVNIEKLQGTSIKISTEDGLLKTKYLYAESSFLSSAAGDILLGSIHGDTTLQTKTGNITVESSDGCLKASTHRGTIDVYVSQVRKVDLKSQKGSITVKVPASLKAYLQLSGSKVDVSSEIQLQETQCAPKEGHITITGHMNQMNERDKWIKADTQDGTVHLKSQSWFQSIKLQVS</sequence>
<accession>A0A8C0HHM3</accession>